<dbReference type="Proteomes" id="UP000226192">
    <property type="component" value="Unassembled WGS sequence"/>
</dbReference>
<protein>
    <recommendedName>
        <fullName evidence="2">Protein kinase domain-containing protein</fullName>
    </recommendedName>
</protein>
<dbReference type="GO" id="GO:0110085">
    <property type="term" value="C:mitotic actomyosin contractile ring"/>
    <property type="evidence" value="ECO:0007669"/>
    <property type="project" value="TreeGrafter"/>
</dbReference>
<dbReference type="PANTHER" id="PTHR45615">
    <property type="entry name" value="MYOSIN HEAVY CHAIN, NON-MUSCLE"/>
    <property type="match status" value="1"/>
</dbReference>
<dbReference type="GO" id="GO:0032982">
    <property type="term" value="C:myosin filament"/>
    <property type="evidence" value="ECO:0007669"/>
    <property type="project" value="TreeGrafter"/>
</dbReference>
<dbReference type="STRING" id="1399860.A0A2C5YD27"/>
<dbReference type="PANTHER" id="PTHR45615:SF40">
    <property type="entry name" value="MYOSIN HEAVY CHAIN, NON-MUSCLE"/>
    <property type="match status" value="1"/>
</dbReference>
<dbReference type="EMBL" id="NJET01000026">
    <property type="protein sequence ID" value="PHH64771.1"/>
    <property type="molecule type" value="Genomic_DNA"/>
</dbReference>
<sequence length="1008" mass="116736">MMDLQLWQVLQEQLNLVQQQLTASESRHEERGRQEHEWRRERDRQSQERERQSQERTREAKEANNKLARELEEEKAKNKEWRQEREHQSQERTREAKEANDKLARQLEEEKAKNEERGRQSQERTREAKEANDKLARELEEEKAQNKEWRRERERQSQERTREAKEANDKLARQLEEENAKNKEWRREREHQSQERTREAKEANDKLARQLEEEKAKGEERGRQEQEWRRERERQSQERTRLAKETHDQLARELEERGRQLHQMQETHRLSTFPEYTVLCHDAYFKMKVEPNPKLLATGAFTNPIYKLCPTSLRKWGDFLDIQKTTIGQFIANFPMEKEFFDSRGFTQRLGESVLSKPIADEKGLEKFLSLAIERPVTAILDEARKLAAMKRDFGLRHGLKFENHLHALGDASEEVSERVAARNASEEVSERASASDASEEGSERASAQHPVTPPHQTGDNSQIRPDQICIYINKSGKRKMAFVCEYKAPHKLTEHDLRVGLHEMNVHKDVATRKTKIPPVEESDARFLFNAERLTASAVTQTYHYMIHSGLEYGLIATGRVIIFLKIDWQTPSTLFYHMAEPSDEVKDHKDNFQTCSVISQYVAFCLLAISKGRIHPQNVREDVIDVSKRWSEDFESTLRSIDPKDRRAPPGSSAYVPRTYSAVDRTPPVTRARPLMVANPFCRIPSTNSPSTNYSDDDEAGPGAFPDTPCPPERGSNGSQGNRRSARIQAQGSKSHHNKKPADNEYCTQKCLLGLVSGNVLDPRCPNVAAHRANSTGSHHPVTHEVWLKSLSEQLRRDLDDGVVKLEMEGAYGVLFKIIHLELGYTFVAKGTIAAYIREIKHEAAIYDQLWPVQGLSVPVYLGSLDLRDVKRTYYYDHRVYIIYLMFLSWGGERFESVPAPEEKAKVNGQIERSVRSLHKHGVLHKDLRPPNILFNAETQRIMIIDFGTAFIFQESRPASRPALASRSANRQSLGPETDKKTKASPEKRRYRNAIAWEIYFAQEMF</sequence>
<evidence type="ECO:0000313" key="3">
    <source>
        <dbReference type="EMBL" id="PHH64771.1"/>
    </source>
</evidence>
<evidence type="ECO:0000259" key="2">
    <source>
        <dbReference type="PROSITE" id="PS50011"/>
    </source>
</evidence>
<feature type="compositionally biased region" description="Basic and acidic residues" evidence="1">
    <location>
        <begin position="417"/>
        <end position="431"/>
    </location>
</feature>
<name>A0A2C5YD27_9HYPO</name>
<accession>A0A2C5YD27</accession>
<dbReference type="Pfam" id="PF00069">
    <property type="entry name" value="Pkinase"/>
    <property type="match status" value="1"/>
</dbReference>
<feature type="region of interest" description="Disordered" evidence="1">
    <location>
        <begin position="417"/>
        <end position="464"/>
    </location>
</feature>
<feature type="region of interest" description="Disordered" evidence="1">
    <location>
        <begin position="964"/>
        <end position="989"/>
    </location>
</feature>
<organism evidence="3 4">
    <name type="scientific">Ophiocordyceps australis</name>
    <dbReference type="NCBI Taxonomy" id="1399860"/>
    <lineage>
        <taxon>Eukaryota</taxon>
        <taxon>Fungi</taxon>
        <taxon>Dikarya</taxon>
        <taxon>Ascomycota</taxon>
        <taxon>Pezizomycotina</taxon>
        <taxon>Sordariomycetes</taxon>
        <taxon>Hypocreomycetidae</taxon>
        <taxon>Hypocreales</taxon>
        <taxon>Ophiocordycipitaceae</taxon>
        <taxon>Ophiocordyceps</taxon>
    </lineage>
</organism>
<feature type="compositionally biased region" description="Polar residues" evidence="1">
    <location>
        <begin position="455"/>
        <end position="464"/>
    </location>
</feature>
<dbReference type="InterPro" id="IPR000719">
    <property type="entry name" value="Prot_kinase_dom"/>
</dbReference>
<keyword evidence="4" id="KW-1185">Reference proteome</keyword>
<comment type="caution">
    <text evidence="3">The sequence shown here is derived from an EMBL/GenBank/DDBJ whole genome shotgun (WGS) entry which is preliminary data.</text>
</comment>
<dbReference type="Gene3D" id="1.10.510.10">
    <property type="entry name" value="Transferase(Phosphotransferase) domain 1"/>
    <property type="match status" value="1"/>
</dbReference>
<dbReference type="Gene3D" id="3.30.200.20">
    <property type="entry name" value="Phosphorylase Kinase, domain 1"/>
    <property type="match status" value="1"/>
</dbReference>
<dbReference type="GO" id="GO:0000146">
    <property type="term" value="F:microfilament motor activity"/>
    <property type="evidence" value="ECO:0007669"/>
    <property type="project" value="TreeGrafter"/>
</dbReference>
<feature type="region of interest" description="Disordered" evidence="1">
    <location>
        <begin position="19"/>
        <end position="248"/>
    </location>
</feature>
<dbReference type="GO" id="GO:0005524">
    <property type="term" value="F:ATP binding"/>
    <property type="evidence" value="ECO:0007669"/>
    <property type="project" value="InterPro"/>
</dbReference>
<feature type="domain" description="Protein kinase" evidence="2">
    <location>
        <begin position="803"/>
        <end position="1008"/>
    </location>
</feature>
<feature type="region of interest" description="Disordered" evidence="1">
    <location>
        <begin position="683"/>
        <end position="743"/>
    </location>
</feature>
<feature type="compositionally biased region" description="Polar residues" evidence="1">
    <location>
        <begin position="687"/>
        <end position="696"/>
    </location>
</feature>
<feature type="compositionally biased region" description="Basic and acidic residues" evidence="1">
    <location>
        <begin position="25"/>
        <end position="248"/>
    </location>
</feature>
<dbReference type="OrthoDB" id="8905873at2759"/>
<dbReference type="GO" id="GO:0051015">
    <property type="term" value="F:actin filament binding"/>
    <property type="evidence" value="ECO:0007669"/>
    <property type="project" value="TreeGrafter"/>
</dbReference>
<dbReference type="GO" id="GO:0016460">
    <property type="term" value="C:myosin II complex"/>
    <property type="evidence" value="ECO:0007669"/>
    <property type="project" value="TreeGrafter"/>
</dbReference>
<feature type="compositionally biased region" description="Basic and acidic residues" evidence="1">
    <location>
        <begin position="979"/>
        <end position="989"/>
    </location>
</feature>
<reference evidence="3 4" key="1">
    <citation type="submission" date="2017-06" db="EMBL/GenBank/DDBJ databases">
        <title>Ant-infecting Ophiocordyceps genomes reveal a high diversity of potential behavioral manipulation genes and a possible major role for enterotoxins.</title>
        <authorList>
            <person name="De Bekker C."/>
            <person name="Evans H.C."/>
            <person name="Brachmann A."/>
            <person name="Hughes D.P."/>
        </authorList>
    </citation>
    <scope>NUCLEOTIDE SEQUENCE [LARGE SCALE GENOMIC DNA]</scope>
    <source>
        <strain evidence="3 4">Map64</strain>
    </source>
</reference>
<dbReference type="AlphaFoldDB" id="A0A2C5YD27"/>
<dbReference type="InterPro" id="IPR011009">
    <property type="entry name" value="Kinase-like_dom_sf"/>
</dbReference>
<proteinExistence type="predicted"/>
<dbReference type="GO" id="GO:0004672">
    <property type="term" value="F:protein kinase activity"/>
    <property type="evidence" value="ECO:0007669"/>
    <property type="project" value="InterPro"/>
</dbReference>
<feature type="compositionally biased region" description="Low complexity" evidence="1">
    <location>
        <begin position="964"/>
        <end position="973"/>
    </location>
</feature>
<dbReference type="PROSITE" id="PS50011">
    <property type="entry name" value="PROTEIN_KINASE_DOM"/>
    <property type="match status" value="1"/>
</dbReference>
<feature type="region of interest" description="Disordered" evidence="1">
    <location>
        <begin position="643"/>
        <end position="669"/>
    </location>
</feature>
<evidence type="ECO:0000313" key="4">
    <source>
        <dbReference type="Proteomes" id="UP000226192"/>
    </source>
</evidence>
<dbReference type="SUPFAM" id="SSF56112">
    <property type="entry name" value="Protein kinase-like (PK-like)"/>
    <property type="match status" value="1"/>
</dbReference>
<dbReference type="GO" id="GO:1902404">
    <property type="term" value="P:mitotic actomyosin contractile ring contraction"/>
    <property type="evidence" value="ECO:0007669"/>
    <property type="project" value="TreeGrafter"/>
</dbReference>
<evidence type="ECO:0000256" key="1">
    <source>
        <dbReference type="SAM" id="MobiDB-lite"/>
    </source>
</evidence>
<feature type="compositionally biased region" description="Polar residues" evidence="1">
    <location>
        <begin position="718"/>
        <end position="735"/>
    </location>
</feature>
<gene>
    <name evidence="3" type="ORF">CDD81_4033</name>
</gene>